<gene>
    <name evidence="1" type="ORF">K678_07767</name>
</gene>
<protein>
    <submittedName>
        <fullName evidence="1">Uncharacterized protein</fullName>
    </submittedName>
</protein>
<dbReference type="AlphaFoldDB" id="S9SBI7"/>
<reference evidence="1 2" key="1">
    <citation type="submission" date="2013-04" db="EMBL/GenBank/DDBJ databases">
        <authorList>
            <person name="Kuznetsov B."/>
            <person name="Ivanovsky R."/>
        </authorList>
    </citation>
    <scope>NUCLEOTIDE SEQUENCE [LARGE SCALE GENOMIC DNA]</scope>
    <source>
        <strain evidence="1 2">MGU-K5</strain>
    </source>
</reference>
<name>S9SBI7_MAGFU</name>
<dbReference type="EMBL" id="AQPH01000022">
    <property type="protein sequence ID" value="EPY02064.1"/>
    <property type="molecule type" value="Genomic_DNA"/>
</dbReference>
<proteinExistence type="predicted"/>
<organism evidence="1 2">
    <name type="scientific">Magnetospirillum fulvum MGU-K5</name>
    <dbReference type="NCBI Taxonomy" id="1316936"/>
    <lineage>
        <taxon>Bacteria</taxon>
        <taxon>Pseudomonadati</taxon>
        <taxon>Pseudomonadota</taxon>
        <taxon>Alphaproteobacteria</taxon>
        <taxon>Rhodospirillales</taxon>
        <taxon>Rhodospirillaceae</taxon>
        <taxon>Magnetospirillum</taxon>
    </lineage>
</organism>
<accession>S9SBI7</accession>
<dbReference type="STRING" id="1316936.K678_07767"/>
<comment type="caution">
    <text evidence="1">The sequence shown here is derived from an EMBL/GenBank/DDBJ whole genome shotgun (WGS) entry which is preliminary data.</text>
</comment>
<dbReference type="Proteomes" id="UP000015350">
    <property type="component" value="Unassembled WGS sequence"/>
</dbReference>
<evidence type="ECO:0000313" key="1">
    <source>
        <dbReference type="EMBL" id="EPY02064.1"/>
    </source>
</evidence>
<evidence type="ECO:0000313" key="2">
    <source>
        <dbReference type="Proteomes" id="UP000015350"/>
    </source>
</evidence>
<sequence length="102" mass="11419">MRDNRYRYRPTGIFVLTYRPSMSASFAMSGSVSDLMRSLCHKNVIVNLLKLVEWSFVSVLELTGRVRAGEVVSACVSISQCVMDKNLVGKWGAVRSLEICDL</sequence>